<dbReference type="EMBL" id="BTGC01000008">
    <property type="protein sequence ID" value="GMM53252.1"/>
    <property type="molecule type" value="Genomic_DNA"/>
</dbReference>
<dbReference type="Proteomes" id="UP001362899">
    <property type="component" value="Unassembled WGS sequence"/>
</dbReference>
<reference evidence="1 2" key="1">
    <citation type="journal article" date="2023" name="Elife">
        <title>Identification of key yeast species and microbe-microbe interactions impacting larval growth of Drosophila in the wild.</title>
        <authorList>
            <person name="Mure A."/>
            <person name="Sugiura Y."/>
            <person name="Maeda R."/>
            <person name="Honda K."/>
            <person name="Sakurai N."/>
            <person name="Takahashi Y."/>
            <person name="Watada M."/>
            <person name="Katoh T."/>
            <person name="Gotoh A."/>
            <person name="Gotoh Y."/>
            <person name="Taniguchi I."/>
            <person name="Nakamura K."/>
            <person name="Hayashi T."/>
            <person name="Katayama T."/>
            <person name="Uemura T."/>
            <person name="Hattori Y."/>
        </authorList>
    </citation>
    <scope>NUCLEOTIDE SEQUENCE [LARGE SCALE GENOMIC DNA]</scope>
    <source>
        <strain evidence="1 2">SB-73</strain>
    </source>
</reference>
<dbReference type="GO" id="GO:0019171">
    <property type="term" value="F:(3R)-hydroxyacyl-[acyl-carrier-protein] dehydratase activity"/>
    <property type="evidence" value="ECO:0007669"/>
    <property type="project" value="TreeGrafter"/>
</dbReference>
<name>A0AAV5RPT0_STABA</name>
<dbReference type="SUPFAM" id="SSF54637">
    <property type="entry name" value="Thioesterase/thiol ester dehydrase-isomerase"/>
    <property type="match status" value="1"/>
</dbReference>
<comment type="caution">
    <text evidence="1">The sequence shown here is derived from an EMBL/GenBank/DDBJ whole genome shotgun (WGS) entry which is preliminary data.</text>
</comment>
<gene>
    <name evidence="1" type="ORF">DASB73_042150</name>
</gene>
<dbReference type="PANTHER" id="PTHR28152">
    <property type="entry name" value="HYDROXYACYL-THIOESTER DEHYDRATASE TYPE 2, MITOCHONDRIAL"/>
    <property type="match status" value="1"/>
</dbReference>
<dbReference type="InterPro" id="IPR029069">
    <property type="entry name" value="HotDog_dom_sf"/>
</dbReference>
<evidence type="ECO:0000313" key="1">
    <source>
        <dbReference type="EMBL" id="GMM53252.1"/>
    </source>
</evidence>
<accession>A0AAV5RPT0</accession>
<dbReference type="InterPro" id="IPR052741">
    <property type="entry name" value="Mitochondrial_HTD2"/>
</dbReference>
<evidence type="ECO:0000313" key="2">
    <source>
        <dbReference type="Proteomes" id="UP001362899"/>
    </source>
</evidence>
<proteinExistence type="predicted"/>
<dbReference type="GO" id="GO:0005739">
    <property type="term" value="C:mitochondrion"/>
    <property type="evidence" value="ECO:0007669"/>
    <property type="project" value="TreeGrafter"/>
</dbReference>
<dbReference type="AlphaFoldDB" id="A0AAV5RPT0"/>
<keyword evidence="2" id="KW-1185">Reference proteome</keyword>
<dbReference type="Gene3D" id="3.10.129.10">
    <property type="entry name" value="Hotdog Thioesterase"/>
    <property type="match status" value="1"/>
</dbReference>
<protein>
    <submittedName>
        <fullName evidence="1">Uncharacterized protein</fullName>
    </submittedName>
</protein>
<sequence>MLDIIGTRHARLLETALATHIPIQRGNRLLNFNILPPASFLLFFNNTLPENELDIDGYDNVHTQFRRDYPNAYELRWRQGSIHAVKSLTIGDAECIENSTVQSISANRKHLNLTRKIYSNSGLFLTEFREYVYLRKGTKLQKLIKNIKPETFIPESLPKNIPVHTHKVNLTDTLVFRYSALTFNAHKIHYNQKYAESEGLASPIVQGPLLLTLAMRWIYEISKGKTILKYEYKNMHPVPVNETVTMILANQKLYMTNSLGQLVHSGEVCLEPEEVSL</sequence>
<organism evidence="1 2">
    <name type="scientific">Starmerella bacillaris</name>
    <name type="common">Yeast</name>
    <name type="synonym">Candida zemplinina</name>
    <dbReference type="NCBI Taxonomy" id="1247836"/>
    <lineage>
        <taxon>Eukaryota</taxon>
        <taxon>Fungi</taxon>
        <taxon>Dikarya</taxon>
        <taxon>Ascomycota</taxon>
        <taxon>Saccharomycotina</taxon>
        <taxon>Dipodascomycetes</taxon>
        <taxon>Dipodascales</taxon>
        <taxon>Trichomonascaceae</taxon>
        <taxon>Starmerella</taxon>
    </lineage>
</organism>
<dbReference type="PANTHER" id="PTHR28152:SF1">
    <property type="entry name" value="HYDROXYACYL-THIOESTER DEHYDRATASE TYPE 2, MITOCHONDRIAL"/>
    <property type="match status" value="1"/>
</dbReference>